<evidence type="ECO:0000256" key="4">
    <source>
        <dbReference type="PROSITE-ProRule" id="PRU00335"/>
    </source>
</evidence>
<proteinExistence type="predicted"/>
<dbReference type="InterPro" id="IPR001647">
    <property type="entry name" value="HTH_TetR"/>
</dbReference>
<protein>
    <recommendedName>
        <fullName evidence="5">HTH tetR-type domain-containing protein</fullName>
    </recommendedName>
</protein>
<evidence type="ECO:0000259" key="5">
    <source>
        <dbReference type="PROSITE" id="PS50977"/>
    </source>
</evidence>
<accession>A0ABQ3UD94</accession>
<keyword evidence="3" id="KW-0804">Transcription</keyword>
<keyword evidence="7" id="KW-1185">Reference proteome</keyword>
<comment type="caution">
    <text evidence="6">The sequence shown here is derived from an EMBL/GenBank/DDBJ whole genome shotgun (WGS) entry which is preliminary data.</text>
</comment>
<dbReference type="PANTHER" id="PTHR30055:SF151">
    <property type="entry name" value="TRANSCRIPTIONAL REGULATORY PROTEIN"/>
    <property type="match status" value="1"/>
</dbReference>
<dbReference type="InterPro" id="IPR050109">
    <property type="entry name" value="HTH-type_TetR-like_transc_reg"/>
</dbReference>
<evidence type="ECO:0000256" key="3">
    <source>
        <dbReference type="ARBA" id="ARBA00023163"/>
    </source>
</evidence>
<dbReference type="InterPro" id="IPR009057">
    <property type="entry name" value="Homeodomain-like_sf"/>
</dbReference>
<feature type="DNA-binding region" description="H-T-H motif" evidence="4">
    <location>
        <begin position="41"/>
        <end position="60"/>
    </location>
</feature>
<evidence type="ECO:0000313" key="7">
    <source>
        <dbReference type="Proteomes" id="UP001054854"/>
    </source>
</evidence>
<dbReference type="InterPro" id="IPR036271">
    <property type="entry name" value="Tet_transcr_reg_TetR-rel_C_sf"/>
</dbReference>
<keyword evidence="1" id="KW-0805">Transcription regulation</keyword>
<gene>
    <name evidence="6" type="ORF">TPA0910_75740</name>
</gene>
<dbReference type="Pfam" id="PF02909">
    <property type="entry name" value="TetR_C_1"/>
    <property type="match status" value="1"/>
</dbReference>
<dbReference type="SUPFAM" id="SSF48498">
    <property type="entry name" value="Tetracyclin repressor-like, C-terminal domain"/>
    <property type="match status" value="1"/>
</dbReference>
<dbReference type="InterPro" id="IPR004111">
    <property type="entry name" value="Repressor_TetR_C"/>
</dbReference>
<evidence type="ECO:0000313" key="6">
    <source>
        <dbReference type="EMBL" id="GHJ33141.1"/>
    </source>
</evidence>
<dbReference type="Proteomes" id="UP001054854">
    <property type="component" value="Unassembled WGS sequence"/>
</dbReference>
<keyword evidence="2 4" id="KW-0238">DNA-binding</keyword>
<sequence>MAKAAEETVRRGRGRPPRLSREQIVRSAAELAVREPQVALTVKRVAEAVGSAPMALYRYFPDRDDLLQAVADRVMAEAQHKEPPGETWQERVRAWMHSSRAYLLPHRQLLPYMAATQQPARVSSLVTLTRLLRPLRLTEDDLALAVTLIGSTVIGHAVYETHRGSVSARTLDDLSEALALHPQEDRDVVAPLLPRLSGAQNRLYDVVVDRTIAAIEALAAG</sequence>
<feature type="domain" description="HTH tetR-type" evidence="5">
    <location>
        <begin position="18"/>
        <end position="78"/>
    </location>
</feature>
<evidence type="ECO:0000256" key="1">
    <source>
        <dbReference type="ARBA" id="ARBA00023015"/>
    </source>
</evidence>
<dbReference type="RefSeq" id="WP_060948675.1">
    <property type="nucleotide sequence ID" value="NZ_BBON01000021.1"/>
</dbReference>
<dbReference type="SUPFAM" id="SSF46689">
    <property type="entry name" value="Homeodomain-like"/>
    <property type="match status" value="1"/>
</dbReference>
<dbReference type="PANTHER" id="PTHR30055">
    <property type="entry name" value="HTH-TYPE TRANSCRIPTIONAL REGULATOR RUTR"/>
    <property type="match status" value="1"/>
</dbReference>
<dbReference type="Pfam" id="PF00440">
    <property type="entry name" value="TetR_N"/>
    <property type="match status" value="1"/>
</dbReference>
<dbReference type="PROSITE" id="PS50977">
    <property type="entry name" value="HTH_TETR_2"/>
    <property type="match status" value="1"/>
</dbReference>
<dbReference type="Gene3D" id="1.10.357.10">
    <property type="entry name" value="Tetracycline Repressor, domain 2"/>
    <property type="match status" value="1"/>
</dbReference>
<evidence type="ECO:0000256" key="2">
    <source>
        <dbReference type="ARBA" id="ARBA00023125"/>
    </source>
</evidence>
<dbReference type="EMBL" id="BNEK01000005">
    <property type="protein sequence ID" value="GHJ33141.1"/>
    <property type="molecule type" value="Genomic_DNA"/>
</dbReference>
<name>A0ABQ3UD94_STRHY</name>
<organism evidence="6 7">
    <name type="scientific">Streptomyces hygroscopicus</name>
    <dbReference type="NCBI Taxonomy" id="1912"/>
    <lineage>
        <taxon>Bacteria</taxon>
        <taxon>Bacillati</taxon>
        <taxon>Actinomycetota</taxon>
        <taxon>Actinomycetes</taxon>
        <taxon>Kitasatosporales</taxon>
        <taxon>Streptomycetaceae</taxon>
        <taxon>Streptomyces</taxon>
        <taxon>Streptomyces violaceusniger group</taxon>
    </lineage>
</organism>
<reference evidence="6" key="1">
    <citation type="submission" date="2024-05" db="EMBL/GenBank/DDBJ databases">
        <title>Whole genome shotgun sequence of Streptomyces hygroscopicus NBRC 113678.</title>
        <authorList>
            <person name="Komaki H."/>
            <person name="Tamura T."/>
        </authorList>
    </citation>
    <scope>NUCLEOTIDE SEQUENCE</scope>
    <source>
        <strain evidence="6">N11-34</strain>
    </source>
</reference>